<evidence type="ECO:0000256" key="2">
    <source>
        <dbReference type="ARBA" id="ARBA00022630"/>
    </source>
</evidence>
<evidence type="ECO:0000259" key="5">
    <source>
        <dbReference type="Pfam" id="PF07992"/>
    </source>
</evidence>
<dbReference type="GO" id="GO:0004174">
    <property type="term" value="F:electron-transferring-flavoprotein dehydrogenase activity"/>
    <property type="evidence" value="ECO:0007669"/>
    <property type="project" value="TreeGrafter"/>
</dbReference>
<dbReference type="PANTHER" id="PTHR43735">
    <property type="entry name" value="APOPTOSIS-INDUCING FACTOR 1"/>
    <property type="match status" value="1"/>
</dbReference>
<keyword evidence="3" id="KW-0274">FAD</keyword>
<comment type="caution">
    <text evidence="6">The sequence shown here is derived from an EMBL/GenBank/DDBJ whole genome shotgun (WGS) entry which is preliminary data.</text>
</comment>
<accession>A0A9P4SCE7</accession>
<dbReference type="GO" id="GO:0050660">
    <property type="term" value="F:flavin adenine dinucleotide binding"/>
    <property type="evidence" value="ECO:0007669"/>
    <property type="project" value="TreeGrafter"/>
</dbReference>
<dbReference type="EMBL" id="MU006094">
    <property type="protein sequence ID" value="KAF2839824.1"/>
    <property type="molecule type" value="Genomic_DNA"/>
</dbReference>
<dbReference type="InterPro" id="IPR036188">
    <property type="entry name" value="FAD/NAD-bd_sf"/>
</dbReference>
<dbReference type="PANTHER" id="PTHR43735:SF3">
    <property type="entry name" value="FERROPTOSIS SUPPRESSOR PROTEIN 1"/>
    <property type="match status" value="1"/>
</dbReference>
<evidence type="ECO:0000313" key="6">
    <source>
        <dbReference type="EMBL" id="KAF2839824.1"/>
    </source>
</evidence>
<dbReference type="GO" id="GO:0005737">
    <property type="term" value="C:cytoplasm"/>
    <property type="evidence" value="ECO:0007669"/>
    <property type="project" value="TreeGrafter"/>
</dbReference>
<keyword evidence="4" id="KW-0560">Oxidoreductase</keyword>
<dbReference type="PRINTS" id="PR00368">
    <property type="entry name" value="FADPNR"/>
</dbReference>
<proteinExistence type="inferred from homology"/>
<protein>
    <submittedName>
        <fullName evidence="6">FAD/NAD(P)-binding domain-containing protein</fullName>
    </submittedName>
</protein>
<evidence type="ECO:0000313" key="7">
    <source>
        <dbReference type="Proteomes" id="UP000799429"/>
    </source>
</evidence>
<dbReference type="OrthoDB" id="202203at2759"/>
<dbReference type="Gene3D" id="3.50.50.100">
    <property type="match status" value="1"/>
</dbReference>
<evidence type="ECO:0000256" key="1">
    <source>
        <dbReference type="ARBA" id="ARBA00006442"/>
    </source>
</evidence>
<gene>
    <name evidence="6" type="ORF">M501DRAFT_1010850</name>
</gene>
<dbReference type="PRINTS" id="PR00411">
    <property type="entry name" value="PNDRDTASEI"/>
</dbReference>
<organism evidence="6 7">
    <name type="scientific">Patellaria atrata CBS 101060</name>
    <dbReference type="NCBI Taxonomy" id="1346257"/>
    <lineage>
        <taxon>Eukaryota</taxon>
        <taxon>Fungi</taxon>
        <taxon>Dikarya</taxon>
        <taxon>Ascomycota</taxon>
        <taxon>Pezizomycotina</taxon>
        <taxon>Dothideomycetes</taxon>
        <taxon>Dothideomycetes incertae sedis</taxon>
        <taxon>Patellariales</taxon>
        <taxon>Patellariaceae</taxon>
        <taxon>Patellaria</taxon>
    </lineage>
</organism>
<dbReference type="SUPFAM" id="SSF51905">
    <property type="entry name" value="FAD/NAD(P)-binding domain"/>
    <property type="match status" value="1"/>
</dbReference>
<feature type="domain" description="FAD/NAD(P)-binding" evidence="5">
    <location>
        <begin position="7"/>
        <end position="315"/>
    </location>
</feature>
<comment type="similarity">
    <text evidence="1">Belongs to the FAD-dependent oxidoreductase family.</text>
</comment>
<keyword evidence="7" id="KW-1185">Reference proteome</keyword>
<dbReference type="InterPro" id="IPR023753">
    <property type="entry name" value="FAD/NAD-binding_dom"/>
</dbReference>
<keyword evidence="2" id="KW-0285">Flavoprotein</keyword>
<name>A0A9P4SCE7_9PEZI</name>
<dbReference type="AlphaFoldDB" id="A0A9P4SCE7"/>
<evidence type="ECO:0000256" key="3">
    <source>
        <dbReference type="ARBA" id="ARBA00022827"/>
    </source>
</evidence>
<evidence type="ECO:0000256" key="4">
    <source>
        <dbReference type="ARBA" id="ARBA00023002"/>
    </source>
</evidence>
<sequence>MASGELNIVVLGGSAAGLGVSHYLLKHYIPKLPKDNGRYKIILVNPSEKFFFRIASPRASLGEKHIPSEKYLFDLKEGFKEYPPDSIDFVKGKAISLEYESCTVTVQATDRSNTTSQIPYYALVIATGSRAQESWYHQSGTTEEVKASFADYQNRVKDAKSVIISGGGPVGVETAGELGELKNGSPGWFSSTPAHKTTDITLYSGGERLLPTLRPAIGQTAELFLRRLGVDVVHGLRFTSTSKAANGKTVVTFSDGSTKEVDIFINATGVTPNSEWLPSELRDAKGFVKTNKQTHRVDDAGPRVYAVGDVSGVGNRTAMCINDAVPAASTNIGRDLEAAAKGLAKPEGPDRIFKLNEKETMVVPVGKSKGVGAYNGTRLPSFAVWLIKGRDYLTSLAGGTLDGSSFKKESKWTPDVV</sequence>
<dbReference type="Pfam" id="PF07992">
    <property type="entry name" value="Pyr_redox_2"/>
    <property type="match status" value="1"/>
</dbReference>
<reference evidence="6" key="1">
    <citation type="journal article" date="2020" name="Stud. Mycol.">
        <title>101 Dothideomycetes genomes: a test case for predicting lifestyles and emergence of pathogens.</title>
        <authorList>
            <person name="Haridas S."/>
            <person name="Albert R."/>
            <person name="Binder M."/>
            <person name="Bloem J."/>
            <person name="Labutti K."/>
            <person name="Salamov A."/>
            <person name="Andreopoulos B."/>
            <person name="Baker S."/>
            <person name="Barry K."/>
            <person name="Bills G."/>
            <person name="Bluhm B."/>
            <person name="Cannon C."/>
            <person name="Castanera R."/>
            <person name="Culley D."/>
            <person name="Daum C."/>
            <person name="Ezra D."/>
            <person name="Gonzalez J."/>
            <person name="Henrissat B."/>
            <person name="Kuo A."/>
            <person name="Liang C."/>
            <person name="Lipzen A."/>
            <person name="Lutzoni F."/>
            <person name="Magnuson J."/>
            <person name="Mondo S."/>
            <person name="Nolan M."/>
            <person name="Ohm R."/>
            <person name="Pangilinan J."/>
            <person name="Park H.-J."/>
            <person name="Ramirez L."/>
            <person name="Alfaro M."/>
            <person name="Sun H."/>
            <person name="Tritt A."/>
            <person name="Yoshinaga Y."/>
            <person name="Zwiers L.-H."/>
            <person name="Turgeon B."/>
            <person name="Goodwin S."/>
            <person name="Spatafora J."/>
            <person name="Crous P."/>
            <person name="Grigoriev I."/>
        </authorList>
    </citation>
    <scope>NUCLEOTIDE SEQUENCE</scope>
    <source>
        <strain evidence="6">CBS 101060</strain>
    </source>
</reference>
<dbReference type="Proteomes" id="UP000799429">
    <property type="component" value="Unassembled WGS sequence"/>
</dbReference>